<protein>
    <recommendedName>
        <fullName evidence="7">HYDIN/VesB/CFA65-like Ig-like domain-containing protein</fullName>
    </recommendedName>
</protein>
<sequence length="496" mass="54084">MPQVLSCVCTSTAPLQIKFPGTPVNDETSIQFPATPVNDETSVSVVLYNTSGTPQAFEFGVPPDSGLKFHPHVGEVPAGGSLRIQIDYAPLPDEEPEEESEEEEQKLPPQPPAKPGTKAQPPPPLPSPPSPPEKSQKPKLIKKKSKRMGRMLAVDEGEEQERGSTPPKDGEGDDAVAQPDQDSNAWYRWQQHSIPCFIRPPDYTPEASAIPSTTAKLAGTLQGSPGGLKSSEGTATAGGKGGAGRSKSVQALHLAVTTCAVQPDIILRSDLNWIEDKRCYELDFGPVPVGQRVTRSIELLNQGTEPAPLKALPLDHRELFAVVNAWRLLKSGGRFRSLLAFTPQHRASYLEMLTISSDRTRIRLALKGQGISPELRLEPATLTTTGLDLGDVYKNESAQATFSVINVCPFPLSFSMKFNGIPNHNLQNRPAFFCRPSEGTLAQGEKCEVTLVFRPSGQRPYFQDMLQVHVPNQHDQLIIPVKVCVKKRGEEMVMSV</sequence>
<feature type="compositionally biased region" description="Basic residues" evidence="6">
    <location>
        <begin position="137"/>
        <end position="149"/>
    </location>
</feature>
<evidence type="ECO:0000256" key="5">
    <source>
        <dbReference type="ARBA" id="ARBA00023273"/>
    </source>
</evidence>
<feature type="domain" description="HYDIN/VesB/CFA65-like Ig-like" evidence="7">
    <location>
        <begin position="281"/>
        <end position="368"/>
    </location>
</feature>
<feature type="compositionally biased region" description="Pro residues" evidence="6">
    <location>
        <begin position="108"/>
        <end position="132"/>
    </location>
</feature>
<keyword evidence="9" id="KW-1185">Reference proteome</keyword>
<dbReference type="PANTHER" id="PTHR22538">
    <property type="entry name" value="CILIA- AND FLAGELLA-ASSOCIATED PROTEIN 74"/>
    <property type="match status" value="1"/>
</dbReference>
<dbReference type="Proteomes" id="UP000815325">
    <property type="component" value="Unassembled WGS sequence"/>
</dbReference>
<evidence type="ECO:0000256" key="2">
    <source>
        <dbReference type="ARBA" id="ARBA00004496"/>
    </source>
</evidence>
<dbReference type="InterPro" id="IPR013783">
    <property type="entry name" value="Ig-like_fold"/>
</dbReference>
<reference evidence="8" key="1">
    <citation type="submission" date="2017-08" db="EMBL/GenBank/DDBJ databases">
        <authorList>
            <person name="Polle J.E."/>
            <person name="Barry K."/>
            <person name="Cushman J."/>
            <person name="Schmutz J."/>
            <person name="Tran D."/>
            <person name="Hathwaick L.T."/>
            <person name="Yim W.C."/>
            <person name="Jenkins J."/>
            <person name="Mckie-Krisberg Z.M."/>
            <person name="Prochnik S."/>
            <person name="Lindquist E."/>
            <person name="Dockter R.B."/>
            <person name="Adam C."/>
            <person name="Molina H."/>
            <person name="Bunkerborg J."/>
            <person name="Jin E."/>
            <person name="Buchheim M."/>
            <person name="Magnuson J."/>
        </authorList>
    </citation>
    <scope>NUCLEOTIDE SEQUENCE</scope>
    <source>
        <strain evidence="8">CCAP 19/18</strain>
    </source>
</reference>
<keyword evidence="5" id="KW-0966">Cell projection</keyword>
<feature type="domain" description="HYDIN/VesB/CFA65-like Ig-like" evidence="7">
    <location>
        <begin position="384"/>
        <end position="482"/>
    </location>
</feature>
<evidence type="ECO:0000313" key="8">
    <source>
        <dbReference type="EMBL" id="KAF5843497.1"/>
    </source>
</evidence>
<accession>A0ABQ7H9G7</accession>
<name>A0ABQ7H9G7_DUNSA</name>
<proteinExistence type="predicted"/>
<evidence type="ECO:0000256" key="6">
    <source>
        <dbReference type="SAM" id="MobiDB-lite"/>
    </source>
</evidence>
<evidence type="ECO:0000259" key="7">
    <source>
        <dbReference type="Pfam" id="PF22544"/>
    </source>
</evidence>
<organism evidence="8 9">
    <name type="scientific">Dunaliella salina</name>
    <name type="common">Green alga</name>
    <name type="synonym">Protococcus salinus</name>
    <dbReference type="NCBI Taxonomy" id="3046"/>
    <lineage>
        <taxon>Eukaryota</taxon>
        <taxon>Viridiplantae</taxon>
        <taxon>Chlorophyta</taxon>
        <taxon>core chlorophytes</taxon>
        <taxon>Chlorophyceae</taxon>
        <taxon>CS clade</taxon>
        <taxon>Chlamydomonadales</taxon>
        <taxon>Dunaliellaceae</taxon>
        <taxon>Dunaliella</taxon>
    </lineage>
</organism>
<dbReference type="EMBL" id="MU069441">
    <property type="protein sequence ID" value="KAF5843497.1"/>
    <property type="molecule type" value="Genomic_DNA"/>
</dbReference>
<evidence type="ECO:0000313" key="9">
    <source>
        <dbReference type="Proteomes" id="UP000815325"/>
    </source>
</evidence>
<evidence type="ECO:0000256" key="3">
    <source>
        <dbReference type="ARBA" id="ARBA00022490"/>
    </source>
</evidence>
<dbReference type="Pfam" id="PF22544">
    <property type="entry name" value="HYDIN_VesB_CFA65-like_Ig"/>
    <property type="match status" value="2"/>
</dbReference>
<comment type="subcellular location">
    <subcellularLocation>
        <location evidence="1">Cell projection</location>
        <location evidence="1">Cilium</location>
    </subcellularLocation>
    <subcellularLocation>
        <location evidence="2">Cytoplasm</location>
    </subcellularLocation>
</comment>
<feature type="region of interest" description="Disordered" evidence="6">
    <location>
        <begin position="217"/>
        <end position="244"/>
    </location>
</feature>
<feature type="region of interest" description="Disordered" evidence="6">
    <location>
        <begin position="92"/>
        <end position="179"/>
    </location>
</feature>
<dbReference type="InterPro" id="IPR053879">
    <property type="entry name" value="HYDIN_VesB_CFA65-like_Ig"/>
</dbReference>
<dbReference type="PANTHER" id="PTHR22538:SF0">
    <property type="entry name" value="CILIA- AND FLAGELLA-ASSOCIATED PROTEIN 74"/>
    <property type="match status" value="1"/>
</dbReference>
<feature type="compositionally biased region" description="Acidic residues" evidence="6">
    <location>
        <begin position="92"/>
        <end position="104"/>
    </location>
</feature>
<evidence type="ECO:0000256" key="1">
    <source>
        <dbReference type="ARBA" id="ARBA00004138"/>
    </source>
</evidence>
<evidence type="ECO:0000256" key="4">
    <source>
        <dbReference type="ARBA" id="ARBA00023069"/>
    </source>
</evidence>
<gene>
    <name evidence="8" type="ORF">DUNSADRAFT_14413</name>
</gene>
<keyword evidence="4" id="KW-0969">Cilium</keyword>
<keyword evidence="3" id="KW-0963">Cytoplasm</keyword>
<dbReference type="Gene3D" id="2.60.40.10">
    <property type="entry name" value="Immunoglobulins"/>
    <property type="match status" value="3"/>
</dbReference>
<comment type="caution">
    <text evidence="8">The sequence shown here is derived from an EMBL/GenBank/DDBJ whole genome shotgun (WGS) entry which is preliminary data.</text>
</comment>